<dbReference type="EMBL" id="JAQQDW010000092">
    <property type="protein sequence ID" value="MFM0107829.1"/>
    <property type="molecule type" value="Genomic_DNA"/>
</dbReference>
<evidence type="ECO:0000313" key="2">
    <source>
        <dbReference type="Proteomes" id="UP001629235"/>
    </source>
</evidence>
<comment type="caution">
    <text evidence="1">The sequence shown here is derived from an EMBL/GenBank/DDBJ whole genome shotgun (WGS) entry which is preliminary data.</text>
</comment>
<sequence>MQGDSALLNKLGVKWKLLDTGSCGMAGSFGFNAEHHALSLKIGEDKLFPAVREATAANAETIVLTNGFSHREQIEQGTGRHAMHIAQLAQRALAGR</sequence>
<dbReference type="Proteomes" id="UP001629235">
    <property type="component" value="Unassembled WGS sequence"/>
</dbReference>
<keyword evidence="2" id="KW-1185">Reference proteome</keyword>
<accession>A0ACC7NLD8</accession>
<organism evidence="1 2">
    <name type="scientific">Paraburkholderia rhynchosiae</name>
    <dbReference type="NCBI Taxonomy" id="487049"/>
    <lineage>
        <taxon>Bacteria</taxon>
        <taxon>Pseudomonadati</taxon>
        <taxon>Pseudomonadota</taxon>
        <taxon>Betaproteobacteria</taxon>
        <taxon>Burkholderiales</taxon>
        <taxon>Burkholderiaceae</taxon>
        <taxon>Paraburkholderia</taxon>
    </lineage>
</organism>
<reference evidence="1 2" key="1">
    <citation type="journal article" date="2024" name="Chem. Sci.">
        <title>Discovery of megapolipeptins by genome mining of a Burkholderiales bacteria collection.</title>
        <authorList>
            <person name="Paulo B.S."/>
            <person name="Recchia M.J.J."/>
            <person name="Lee S."/>
            <person name="Fergusson C.H."/>
            <person name="Romanowski S.B."/>
            <person name="Hernandez A."/>
            <person name="Krull N."/>
            <person name="Liu D.Y."/>
            <person name="Cavanagh H."/>
            <person name="Bos A."/>
            <person name="Gray C.A."/>
            <person name="Murphy B.T."/>
            <person name="Linington R.G."/>
            <person name="Eustaquio A.S."/>
        </authorList>
    </citation>
    <scope>NUCLEOTIDE SEQUENCE [LARGE SCALE GENOMIC DNA]</scope>
    <source>
        <strain evidence="1 2">RL18-126-BIB-B</strain>
    </source>
</reference>
<proteinExistence type="predicted"/>
<evidence type="ECO:0000313" key="1">
    <source>
        <dbReference type="EMBL" id="MFM0107829.1"/>
    </source>
</evidence>
<gene>
    <name evidence="1" type="ORF">PQR01_31350</name>
</gene>
<name>A0ACC7NLD8_9BURK</name>
<protein>
    <submittedName>
        <fullName evidence="1">Uncharacterized protein</fullName>
    </submittedName>
</protein>